<dbReference type="Pfam" id="PF00248">
    <property type="entry name" value="Aldo_ket_red"/>
    <property type="match status" value="1"/>
</dbReference>
<comment type="similarity">
    <text evidence="1">Belongs to the aldo/keto reductase family.</text>
</comment>
<dbReference type="InterPro" id="IPR036812">
    <property type="entry name" value="NAD(P)_OxRdtase_dom_sf"/>
</dbReference>
<dbReference type="PROSITE" id="PS00062">
    <property type="entry name" value="ALDOKETO_REDUCTASE_2"/>
    <property type="match status" value="1"/>
</dbReference>
<keyword evidence="2" id="KW-0521">NADP</keyword>
<comment type="caution">
    <text evidence="9">The sequence shown here is derived from an EMBL/GenBank/DDBJ whole genome shotgun (WGS) entry which is preliminary data.</text>
</comment>
<comment type="catalytic activity">
    <reaction evidence="4">
        <text>hydroxyacetone + NADP(+) = methylglyoxal + NADPH + H(+)</text>
        <dbReference type="Rhea" id="RHEA:27986"/>
        <dbReference type="ChEBI" id="CHEBI:15378"/>
        <dbReference type="ChEBI" id="CHEBI:17158"/>
        <dbReference type="ChEBI" id="CHEBI:27957"/>
        <dbReference type="ChEBI" id="CHEBI:57783"/>
        <dbReference type="ChEBI" id="CHEBI:58349"/>
    </reaction>
</comment>
<evidence type="ECO:0000256" key="5">
    <source>
        <dbReference type="PIRSR" id="PIRSR000097-1"/>
    </source>
</evidence>
<protein>
    <submittedName>
        <fullName evidence="9">Aldo/keto reductase</fullName>
    </submittedName>
</protein>
<dbReference type="AlphaFoldDB" id="A0A8T4IE90"/>
<dbReference type="PROSITE" id="PS00798">
    <property type="entry name" value="ALDOKETO_REDUCTASE_1"/>
    <property type="match status" value="1"/>
</dbReference>
<evidence type="ECO:0000256" key="1">
    <source>
        <dbReference type="ARBA" id="ARBA00007905"/>
    </source>
</evidence>
<dbReference type="InterPro" id="IPR018170">
    <property type="entry name" value="Aldo/ket_reductase_CS"/>
</dbReference>
<evidence type="ECO:0000256" key="3">
    <source>
        <dbReference type="ARBA" id="ARBA00023002"/>
    </source>
</evidence>
<evidence type="ECO:0000313" key="10">
    <source>
        <dbReference type="Proteomes" id="UP000676996"/>
    </source>
</evidence>
<evidence type="ECO:0000256" key="6">
    <source>
        <dbReference type="PIRSR" id="PIRSR000097-2"/>
    </source>
</evidence>
<organism evidence="9 10">
    <name type="scientific">Stakelama marina</name>
    <dbReference type="NCBI Taxonomy" id="2826939"/>
    <lineage>
        <taxon>Bacteria</taxon>
        <taxon>Pseudomonadati</taxon>
        <taxon>Pseudomonadota</taxon>
        <taxon>Alphaproteobacteria</taxon>
        <taxon>Sphingomonadales</taxon>
        <taxon>Sphingomonadaceae</taxon>
        <taxon>Stakelama</taxon>
    </lineage>
</organism>
<dbReference type="PANTHER" id="PTHR43827:SF3">
    <property type="entry name" value="NADP-DEPENDENT OXIDOREDUCTASE DOMAIN-CONTAINING PROTEIN"/>
    <property type="match status" value="1"/>
</dbReference>
<dbReference type="InterPro" id="IPR023210">
    <property type="entry name" value="NADP_OxRdtase_dom"/>
</dbReference>
<dbReference type="GO" id="GO:0016616">
    <property type="term" value="F:oxidoreductase activity, acting on the CH-OH group of donors, NAD or NADP as acceptor"/>
    <property type="evidence" value="ECO:0007669"/>
    <property type="project" value="UniProtKB-ARBA"/>
</dbReference>
<dbReference type="Proteomes" id="UP000676996">
    <property type="component" value="Unassembled WGS sequence"/>
</dbReference>
<feature type="domain" description="NADP-dependent oxidoreductase" evidence="8">
    <location>
        <begin position="18"/>
        <end position="256"/>
    </location>
</feature>
<dbReference type="RefSeq" id="WP_284054143.1">
    <property type="nucleotide sequence ID" value="NZ_JAGRQC010000003.1"/>
</dbReference>
<dbReference type="InterPro" id="IPR020471">
    <property type="entry name" value="AKR"/>
</dbReference>
<dbReference type="SUPFAM" id="SSF51430">
    <property type="entry name" value="NAD(P)-linked oxidoreductase"/>
    <property type="match status" value="1"/>
</dbReference>
<feature type="binding site" evidence="6">
    <location>
        <position position="105"/>
    </location>
    <ligand>
        <name>substrate</name>
    </ligand>
</feature>
<dbReference type="EMBL" id="JAGRQC010000003">
    <property type="protein sequence ID" value="MBR0552880.1"/>
    <property type="molecule type" value="Genomic_DNA"/>
</dbReference>
<dbReference type="PRINTS" id="PR00069">
    <property type="entry name" value="ALDKETRDTASE"/>
</dbReference>
<evidence type="ECO:0000256" key="7">
    <source>
        <dbReference type="PIRSR" id="PIRSR000097-3"/>
    </source>
</evidence>
<accession>A0A8T4IE90</accession>
<dbReference type="FunFam" id="3.20.20.100:FF:000002">
    <property type="entry name" value="2,5-diketo-D-gluconic acid reductase A"/>
    <property type="match status" value="1"/>
</dbReference>
<dbReference type="PANTHER" id="PTHR43827">
    <property type="entry name" value="2,5-DIKETO-D-GLUCONIC ACID REDUCTASE"/>
    <property type="match status" value="1"/>
</dbReference>
<gene>
    <name evidence="9" type="ORF">J7S20_10220</name>
</gene>
<dbReference type="PIRSF" id="PIRSF000097">
    <property type="entry name" value="AKR"/>
    <property type="match status" value="1"/>
</dbReference>
<dbReference type="Gene3D" id="3.20.20.100">
    <property type="entry name" value="NADP-dependent oxidoreductase domain"/>
    <property type="match status" value="1"/>
</dbReference>
<feature type="site" description="Lowers pKa of active site Tyr" evidence="7">
    <location>
        <position position="72"/>
    </location>
</feature>
<keyword evidence="3" id="KW-0560">Oxidoreductase</keyword>
<evidence type="ECO:0000256" key="4">
    <source>
        <dbReference type="ARBA" id="ARBA00049445"/>
    </source>
</evidence>
<name>A0A8T4IE90_9SPHN</name>
<sequence>MTDTPMLEMNDGREIPALGLGTYKIPDSQADAIVRQGIDLGYRLIDTAAIYDNERGVGSGVAEDDDVFLTTKLWNDRQGHDEAIRAFEESLTLLGRDCVDLYLIHWPCPDRGKYVETWKALIELRKSGRARSIGVSNFLPEHIERIADATGELPAINQIELHPSFQQREARAFHNKHNIVTQAWSPLGQAKAFDDPVLSHIADKHGRTVPQVILRWHLQNDVSAIPKAGNPDHLADNLRVLDWKLDDDDMRDIGDLDDPEGRIGPDPRNF</sequence>
<evidence type="ECO:0000259" key="8">
    <source>
        <dbReference type="Pfam" id="PF00248"/>
    </source>
</evidence>
<reference evidence="9" key="1">
    <citation type="submission" date="2021-04" db="EMBL/GenBank/DDBJ databases">
        <title>Ouciella asimina sp. nov., isolated from the surface seawater in the hydrothermal field of Okinawa Trough.</title>
        <authorList>
            <person name="Shuang W."/>
        </authorList>
    </citation>
    <scope>NUCLEOTIDE SEQUENCE</scope>
    <source>
        <strain evidence="9">LXI357</strain>
    </source>
</reference>
<feature type="active site" description="Proton donor" evidence="5">
    <location>
        <position position="51"/>
    </location>
</feature>
<keyword evidence="10" id="KW-1185">Reference proteome</keyword>
<proteinExistence type="inferred from homology"/>
<evidence type="ECO:0000313" key="9">
    <source>
        <dbReference type="EMBL" id="MBR0552880.1"/>
    </source>
</evidence>
<evidence type="ECO:0000256" key="2">
    <source>
        <dbReference type="ARBA" id="ARBA00022857"/>
    </source>
</evidence>